<proteinExistence type="predicted"/>
<protein>
    <recommendedName>
        <fullName evidence="3">No apical meristem-associated C-terminal domain-containing protein</fullName>
    </recommendedName>
</protein>
<reference evidence="4" key="1">
    <citation type="submission" date="2020-05" db="EMBL/GenBank/DDBJ databases">
        <title>WGS assembly of Panicum virgatum.</title>
        <authorList>
            <person name="Lovell J.T."/>
            <person name="Jenkins J."/>
            <person name="Shu S."/>
            <person name="Juenger T.E."/>
            <person name="Schmutz J."/>
        </authorList>
    </citation>
    <scope>NUCLEOTIDE SEQUENCE</scope>
    <source>
        <strain evidence="4">AP13</strain>
    </source>
</reference>
<organism evidence="4 5">
    <name type="scientific">Panicum virgatum</name>
    <name type="common">Blackwell switchgrass</name>
    <dbReference type="NCBI Taxonomy" id="38727"/>
    <lineage>
        <taxon>Eukaryota</taxon>
        <taxon>Viridiplantae</taxon>
        <taxon>Streptophyta</taxon>
        <taxon>Embryophyta</taxon>
        <taxon>Tracheophyta</taxon>
        <taxon>Spermatophyta</taxon>
        <taxon>Magnoliopsida</taxon>
        <taxon>Liliopsida</taxon>
        <taxon>Poales</taxon>
        <taxon>Poaceae</taxon>
        <taxon>PACMAD clade</taxon>
        <taxon>Panicoideae</taxon>
        <taxon>Panicodae</taxon>
        <taxon>Paniceae</taxon>
        <taxon>Panicinae</taxon>
        <taxon>Panicum</taxon>
        <taxon>Panicum sect. Hiantes</taxon>
    </lineage>
</organism>
<dbReference type="InterPro" id="IPR029466">
    <property type="entry name" value="NAM-associated_C"/>
</dbReference>
<sequence length="464" mass="52738">MDDNQMQGPWNGNQVNQHDPSHTPRATTTPFQGQWHPSQFSQPEGRQNRSATPPPFQGQWHPSQFSQPEGSQNQSGTALNFQGQWWPSQNNLAEWNPYMHGFMSGPHGYFPQNAMHPPPNAAMRPTLPPHLDNSGGDDEVVVITSPVGASRRKERGKVKQANFTPKEDVNLVKSWLEISCDPVVNTGQKNENFWVRVIERYDTRRGDFPIRNDRSLQGRWDKIRAASSKFAGYLAEAHRVHASGTSDADKTTMAAATYADVENTNFPYMHCWEFLKDEPKWQDLRPSKGKPVAQEATADNLTPGVIPIDVEREDSARGPAAKRPIGRDAANSKGKKSCSTSSSSKYASRMEDLSLQRMSMWRDENSKKVERFDTMNDIESKRFDKQCEYDDFMKKLEVEKVKLQRESVELQRVKSARQELMEDERILKIDLAACTPELRVFYRSRHAAILKKYAANEGGEEPDN</sequence>
<dbReference type="Proteomes" id="UP000823388">
    <property type="component" value="Chromosome 9N"/>
</dbReference>
<feature type="region of interest" description="Disordered" evidence="2">
    <location>
        <begin position="285"/>
        <end position="350"/>
    </location>
</feature>
<name>A0A8T0MFD5_PANVG</name>
<accession>A0A8T0MFD5</accession>
<feature type="compositionally biased region" description="Polar residues" evidence="2">
    <location>
        <begin position="1"/>
        <end position="51"/>
    </location>
</feature>
<keyword evidence="5" id="KW-1185">Reference proteome</keyword>
<dbReference type="EMBL" id="CM029054">
    <property type="protein sequence ID" value="KAG2535468.1"/>
    <property type="molecule type" value="Genomic_DNA"/>
</dbReference>
<keyword evidence="1" id="KW-0175">Coiled coil</keyword>
<evidence type="ECO:0000313" key="5">
    <source>
        <dbReference type="Proteomes" id="UP000823388"/>
    </source>
</evidence>
<comment type="caution">
    <text evidence="4">The sequence shown here is derived from an EMBL/GenBank/DDBJ whole genome shotgun (WGS) entry which is preliminary data.</text>
</comment>
<feature type="domain" description="No apical meristem-associated C-terminal" evidence="3">
    <location>
        <begin position="266"/>
        <end position="449"/>
    </location>
</feature>
<dbReference type="OrthoDB" id="671662at2759"/>
<dbReference type="PANTHER" id="PTHR45023:SF4">
    <property type="entry name" value="GLYCINE-RICH PROTEIN-RELATED"/>
    <property type="match status" value="1"/>
</dbReference>
<gene>
    <name evidence="4" type="ORF">PVAP13_9NG116346</name>
</gene>
<feature type="region of interest" description="Disordered" evidence="2">
    <location>
        <begin position="1"/>
        <end position="78"/>
    </location>
</feature>
<evidence type="ECO:0000256" key="2">
    <source>
        <dbReference type="SAM" id="MobiDB-lite"/>
    </source>
</evidence>
<feature type="coiled-coil region" evidence="1">
    <location>
        <begin position="393"/>
        <end position="423"/>
    </location>
</feature>
<evidence type="ECO:0000256" key="1">
    <source>
        <dbReference type="SAM" id="Coils"/>
    </source>
</evidence>
<feature type="compositionally biased region" description="Low complexity" evidence="2">
    <location>
        <begin position="337"/>
        <end position="347"/>
    </location>
</feature>
<evidence type="ECO:0000259" key="3">
    <source>
        <dbReference type="Pfam" id="PF14303"/>
    </source>
</evidence>
<evidence type="ECO:0000313" key="4">
    <source>
        <dbReference type="EMBL" id="KAG2535468.1"/>
    </source>
</evidence>
<dbReference type="PANTHER" id="PTHR45023">
    <property type="match status" value="1"/>
</dbReference>
<dbReference type="CDD" id="cd22541">
    <property type="entry name" value="SP5_N"/>
    <property type="match status" value="1"/>
</dbReference>
<dbReference type="Pfam" id="PF14303">
    <property type="entry name" value="NAM-associated"/>
    <property type="match status" value="1"/>
</dbReference>
<feature type="compositionally biased region" description="Polar residues" evidence="2">
    <location>
        <begin position="60"/>
        <end position="78"/>
    </location>
</feature>
<dbReference type="AlphaFoldDB" id="A0A8T0MFD5"/>